<dbReference type="GO" id="GO:0016757">
    <property type="term" value="F:glycosyltransferase activity"/>
    <property type="evidence" value="ECO:0007669"/>
    <property type="project" value="InterPro"/>
</dbReference>
<dbReference type="OrthoDB" id="6713581at2"/>
<dbReference type="Pfam" id="PF00534">
    <property type="entry name" value="Glycos_transf_1"/>
    <property type="match status" value="1"/>
</dbReference>
<dbReference type="SUPFAM" id="SSF53756">
    <property type="entry name" value="UDP-Glycosyltransferase/glycogen phosphorylase"/>
    <property type="match status" value="1"/>
</dbReference>
<dbReference type="Proteomes" id="UP000198694">
    <property type="component" value="Unassembled WGS sequence"/>
</dbReference>
<reference evidence="2 3" key="1">
    <citation type="submission" date="2016-10" db="EMBL/GenBank/DDBJ databases">
        <authorList>
            <person name="de Groot N.N."/>
        </authorList>
    </citation>
    <scope>NUCLEOTIDE SEQUENCE [LARGE SCALE GENOMIC DNA]</scope>
    <source>
        <strain evidence="2 3">CGMCC 1.6502</strain>
    </source>
</reference>
<dbReference type="PANTHER" id="PTHR12526">
    <property type="entry name" value="GLYCOSYLTRANSFERASE"/>
    <property type="match status" value="1"/>
</dbReference>
<keyword evidence="2" id="KW-0808">Transferase</keyword>
<dbReference type="AlphaFoldDB" id="A0A1G8ZH63"/>
<organism evidence="2 3">
    <name type="scientific">Sediminibacillus albus</name>
    <dbReference type="NCBI Taxonomy" id="407036"/>
    <lineage>
        <taxon>Bacteria</taxon>
        <taxon>Bacillati</taxon>
        <taxon>Bacillota</taxon>
        <taxon>Bacilli</taxon>
        <taxon>Bacillales</taxon>
        <taxon>Bacillaceae</taxon>
        <taxon>Sediminibacillus</taxon>
    </lineage>
</organism>
<accession>A0A1G8ZH63</accession>
<dbReference type="RefSeq" id="WP_093213513.1">
    <property type="nucleotide sequence ID" value="NZ_FNFL01000003.1"/>
</dbReference>
<name>A0A1G8ZH63_9BACI</name>
<protein>
    <submittedName>
        <fullName evidence="2">Glycosyl transferases group 1</fullName>
    </submittedName>
</protein>
<dbReference type="Gene3D" id="3.40.50.2000">
    <property type="entry name" value="Glycogen Phosphorylase B"/>
    <property type="match status" value="2"/>
</dbReference>
<dbReference type="EMBL" id="FNFL01000003">
    <property type="protein sequence ID" value="SDK13735.1"/>
    <property type="molecule type" value="Genomic_DNA"/>
</dbReference>
<dbReference type="STRING" id="407036.SAMN05216243_1973"/>
<proteinExistence type="predicted"/>
<dbReference type="PANTHER" id="PTHR12526:SF630">
    <property type="entry name" value="GLYCOSYLTRANSFERASE"/>
    <property type="match status" value="1"/>
</dbReference>
<dbReference type="InterPro" id="IPR001296">
    <property type="entry name" value="Glyco_trans_1"/>
</dbReference>
<keyword evidence="3" id="KW-1185">Reference proteome</keyword>
<evidence type="ECO:0000259" key="1">
    <source>
        <dbReference type="Pfam" id="PF00534"/>
    </source>
</evidence>
<feature type="domain" description="Glycosyl transferase family 1" evidence="1">
    <location>
        <begin position="135"/>
        <end position="307"/>
    </location>
</feature>
<evidence type="ECO:0000313" key="3">
    <source>
        <dbReference type="Proteomes" id="UP000198694"/>
    </source>
</evidence>
<sequence>MKKVKLLFAGHDLKFANNLIKYFDSDENFEVNIDKWTGHSSHDEEHSLRMVQWADLIVCEWGLGNAVWYSQNKLPQQRLIVRMHMQEVNTNYPKQFDLNNIDKIVAISPYVYEEFFRVFKFPRQKMTMIYNVLDTEKFNIPKSESKYNLGFIGMSPKMKRLDLALDILEKLWYKDSNYKLFIKGKKPEEYPWLWKKEDEKAYYQQLYERIEKAPWKESVKFDGYGDDIPEWLTKIGYILSTSDFESFHMAPAEGMASGAFPIILNWDGSNTIYPNEYLLSSVNECVDKIWQVKRSEEQVNNTQEYVKKNFDIEKIGKEWKALISSLL</sequence>
<gene>
    <name evidence="2" type="ORF">SAMN05216243_1973</name>
</gene>
<evidence type="ECO:0000313" key="2">
    <source>
        <dbReference type="EMBL" id="SDK13735.1"/>
    </source>
</evidence>
<dbReference type="CDD" id="cd03801">
    <property type="entry name" value="GT4_PimA-like"/>
    <property type="match status" value="1"/>
</dbReference>